<evidence type="ECO:0000256" key="6">
    <source>
        <dbReference type="PROSITE-ProRule" id="PRU00284"/>
    </source>
</evidence>
<dbReference type="GO" id="GO:0007165">
    <property type="term" value="P:signal transduction"/>
    <property type="evidence" value="ECO:0007669"/>
    <property type="project" value="UniProtKB-KW"/>
</dbReference>
<keyword evidence="12" id="KW-1185">Reference proteome</keyword>
<dbReference type="RefSeq" id="WP_197317159.1">
    <property type="nucleotide sequence ID" value="NZ_JADZSC010000002.1"/>
</dbReference>
<evidence type="ECO:0000256" key="3">
    <source>
        <dbReference type="ARBA" id="ARBA00023136"/>
    </source>
</evidence>
<evidence type="ECO:0000256" key="4">
    <source>
        <dbReference type="ARBA" id="ARBA00023224"/>
    </source>
</evidence>
<feature type="domain" description="Methyl-accepting transducer" evidence="9">
    <location>
        <begin position="278"/>
        <end position="528"/>
    </location>
</feature>
<evidence type="ECO:0000313" key="12">
    <source>
        <dbReference type="Proteomes" id="UP000614490"/>
    </source>
</evidence>
<protein>
    <submittedName>
        <fullName evidence="11">HAMP domain-containing protein</fullName>
    </submittedName>
</protein>
<evidence type="ECO:0000256" key="1">
    <source>
        <dbReference type="ARBA" id="ARBA00004236"/>
    </source>
</evidence>
<evidence type="ECO:0000259" key="10">
    <source>
        <dbReference type="PROSITE" id="PS50885"/>
    </source>
</evidence>
<dbReference type="SMART" id="SM00304">
    <property type="entry name" value="HAMP"/>
    <property type="match status" value="1"/>
</dbReference>
<sequence length="566" mass="63869">MKLWNRLNLRMKYAAAFSTTILLITIVVLFVALQLNQAKQQVDQLENSGIYSIEIAEMASLARTKDIRIADYIREPRSTYVDEFNSYKDRFTELQNKYVEIFKDTPLSQPLQSIIKHDREINQLFLEEIVGNVSNQEKIQSLRRQTQFARSTLVEELSVLQSTTEKEMKDHMLLTNKDISRTLVTLIIGAILALVVGVLFMRWVSRQIQARLNQIVNRADSIASGRLDEEFEKSESQDEIGHLHNSMNQMQLNLQALLLETTQLSDRVSQQSRDFQQSSKEVQESSEQVAATMEELAASSEQQAGDAATLNEMMEQLSFTIEQSKDTGIRITDQSQQVMKQTDHGQELMDSSVTQMNEIHDVIKSAVEKVQQLDLKYGEITKLVHVIQEIAERTNLLALNAAIEAARAGDHGRGFAVVADEVRKLSEQVSHSVEDITQRVEDIQSGSREVSGSLKSGFEQVEIGKEKIQYTGHSFEEIQKSIFDMVEGISEISENLNGIHERTQTMNEAIESVAASSEEAAAGVEETTAATQQTNHSMLQVSNHSQELSEMALRLKQVLSKFQLNK</sequence>
<gene>
    <name evidence="11" type="ORF">H0267_09920</name>
</gene>
<keyword evidence="4 6" id="KW-0807">Transducer</keyword>
<feature type="domain" description="HAMP" evidence="10">
    <location>
        <begin position="206"/>
        <end position="259"/>
    </location>
</feature>
<feature type="compositionally biased region" description="Low complexity" evidence="7">
    <location>
        <begin position="276"/>
        <end position="289"/>
    </location>
</feature>
<dbReference type="InterPro" id="IPR003660">
    <property type="entry name" value="HAMP_dom"/>
</dbReference>
<evidence type="ECO:0000313" key="11">
    <source>
        <dbReference type="EMBL" id="MBH0230528.1"/>
    </source>
</evidence>
<evidence type="ECO:0000259" key="9">
    <source>
        <dbReference type="PROSITE" id="PS50111"/>
    </source>
</evidence>
<keyword evidence="2" id="KW-1003">Cell membrane</keyword>
<comment type="caution">
    <text evidence="11">The sequence shown here is derived from an EMBL/GenBank/DDBJ whole genome shotgun (WGS) entry which is preliminary data.</text>
</comment>
<evidence type="ECO:0000256" key="8">
    <source>
        <dbReference type="SAM" id="Phobius"/>
    </source>
</evidence>
<dbReference type="EMBL" id="JADZSC010000002">
    <property type="protein sequence ID" value="MBH0230528.1"/>
    <property type="molecule type" value="Genomic_DNA"/>
</dbReference>
<dbReference type="Gene3D" id="1.10.287.950">
    <property type="entry name" value="Methyl-accepting chemotaxis protein"/>
    <property type="match status" value="1"/>
</dbReference>
<feature type="region of interest" description="Disordered" evidence="7">
    <location>
        <begin position="269"/>
        <end position="304"/>
    </location>
</feature>
<dbReference type="AlphaFoldDB" id="A0A931HW13"/>
<dbReference type="GO" id="GO:0004888">
    <property type="term" value="F:transmembrane signaling receptor activity"/>
    <property type="evidence" value="ECO:0007669"/>
    <property type="project" value="InterPro"/>
</dbReference>
<dbReference type="PRINTS" id="PR00260">
    <property type="entry name" value="CHEMTRNSDUCR"/>
</dbReference>
<dbReference type="PANTHER" id="PTHR32089">
    <property type="entry name" value="METHYL-ACCEPTING CHEMOTAXIS PROTEIN MCPB"/>
    <property type="match status" value="1"/>
</dbReference>
<name>A0A931HW13_9BACI</name>
<dbReference type="SUPFAM" id="SSF58104">
    <property type="entry name" value="Methyl-accepting chemotaxis protein (MCP) signaling domain"/>
    <property type="match status" value="1"/>
</dbReference>
<dbReference type="InterPro" id="IPR004090">
    <property type="entry name" value="Chemotax_Me-accpt_rcpt"/>
</dbReference>
<dbReference type="CDD" id="cd11386">
    <property type="entry name" value="MCP_signal"/>
    <property type="match status" value="1"/>
</dbReference>
<evidence type="ECO:0000256" key="7">
    <source>
        <dbReference type="SAM" id="MobiDB-lite"/>
    </source>
</evidence>
<dbReference type="InterPro" id="IPR004089">
    <property type="entry name" value="MCPsignal_dom"/>
</dbReference>
<dbReference type="SMART" id="SM00283">
    <property type="entry name" value="MA"/>
    <property type="match status" value="1"/>
</dbReference>
<dbReference type="GO" id="GO:0005886">
    <property type="term" value="C:plasma membrane"/>
    <property type="evidence" value="ECO:0007669"/>
    <property type="project" value="UniProtKB-SubCell"/>
</dbReference>
<dbReference type="Pfam" id="PF00672">
    <property type="entry name" value="HAMP"/>
    <property type="match status" value="1"/>
</dbReference>
<evidence type="ECO:0000256" key="5">
    <source>
        <dbReference type="ARBA" id="ARBA00029447"/>
    </source>
</evidence>
<feature type="transmembrane region" description="Helical" evidence="8">
    <location>
        <begin position="183"/>
        <end position="204"/>
    </location>
</feature>
<organism evidence="11 12">
    <name type="scientific">Halobacillus yeomjeoni</name>
    <dbReference type="NCBI Taxonomy" id="311194"/>
    <lineage>
        <taxon>Bacteria</taxon>
        <taxon>Bacillati</taxon>
        <taxon>Bacillota</taxon>
        <taxon>Bacilli</taxon>
        <taxon>Bacillales</taxon>
        <taxon>Bacillaceae</taxon>
        <taxon>Halobacillus</taxon>
    </lineage>
</organism>
<comment type="subcellular location">
    <subcellularLocation>
        <location evidence="1">Cell membrane</location>
    </subcellularLocation>
</comment>
<dbReference type="Pfam" id="PF00015">
    <property type="entry name" value="MCPsignal"/>
    <property type="match status" value="1"/>
</dbReference>
<comment type="similarity">
    <text evidence="5">Belongs to the methyl-accepting chemotaxis (MCP) protein family.</text>
</comment>
<keyword evidence="8" id="KW-0812">Transmembrane</keyword>
<dbReference type="PROSITE" id="PS50885">
    <property type="entry name" value="HAMP"/>
    <property type="match status" value="1"/>
</dbReference>
<dbReference type="Gene3D" id="6.10.340.10">
    <property type="match status" value="1"/>
</dbReference>
<evidence type="ECO:0000256" key="2">
    <source>
        <dbReference type="ARBA" id="ARBA00022475"/>
    </source>
</evidence>
<dbReference type="PANTHER" id="PTHR32089:SF112">
    <property type="entry name" value="LYSOZYME-LIKE PROTEIN-RELATED"/>
    <property type="match status" value="1"/>
</dbReference>
<dbReference type="GO" id="GO:0006935">
    <property type="term" value="P:chemotaxis"/>
    <property type="evidence" value="ECO:0007669"/>
    <property type="project" value="InterPro"/>
</dbReference>
<accession>A0A931HW13</accession>
<dbReference type="CDD" id="cd06225">
    <property type="entry name" value="HAMP"/>
    <property type="match status" value="1"/>
</dbReference>
<dbReference type="Proteomes" id="UP000614490">
    <property type="component" value="Unassembled WGS sequence"/>
</dbReference>
<reference evidence="11 12" key="1">
    <citation type="journal article" date="2005" name="Int. J. Syst. Evol. Microbiol.">
        <title>Halobacillus yeomjeoni sp. nov., isolated from a marine solar saltern in Korea.</title>
        <authorList>
            <person name="Yoon J.H."/>
            <person name="Kang S.J."/>
            <person name="Lee C.H."/>
            <person name="Oh H.W."/>
            <person name="Oh T.K."/>
        </authorList>
    </citation>
    <scope>NUCLEOTIDE SEQUENCE [LARGE SCALE GENOMIC DNA]</scope>
    <source>
        <strain evidence="11 12">KCTC 3957</strain>
    </source>
</reference>
<keyword evidence="3 8" id="KW-0472">Membrane</keyword>
<proteinExistence type="inferred from homology"/>
<dbReference type="PROSITE" id="PS50111">
    <property type="entry name" value="CHEMOTAXIS_TRANSDUC_2"/>
    <property type="match status" value="1"/>
</dbReference>
<keyword evidence="8" id="KW-1133">Transmembrane helix</keyword>